<keyword evidence="1" id="KW-0812">Transmembrane</keyword>
<dbReference type="EMBL" id="CAXDID020000099">
    <property type="protein sequence ID" value="CAL6025503.1"/>
    <property type="molecule type" value="Genomic_DNA"/>
</dbReference>
<gene>
    <name evidence="2" type="ORF">HINF_LOCUS29152</name>
    <name evidence="3" type="ORF">HINF_LOCUS30341</name>
</gene>
<keyword evidence="4" id="KW-1185">Reference proteome</keyword>
<evidence type="ECO:0000313" key="2">
    <source>
        <dbReference type="EMBL" id="CAI9941507.1"/>
    </source>
</evidence>
<keyword evidence="1" id="KW-1133">Transmembrane helix</keyword>
<name>A0AA86PUW5_9EUKA</name>
<accession>A0AA86PUW5</accession>
<dbReference type="Proteomes" id="UP001642409">
    <property type="component" value="Unassembled WGS sequence"/>
</dbReference>
<organism evidence="2">
    <name type="scientific">Hexamita inflata</name>
    <dbReference type="NCBI Taxonomy" id="28002"/>
    <lineage>
        <taxon>Eukaryota</taxon>
        <taxon>Metamonada</taxon>
        <taxon>Diplomonadida</taxon>
        <taxon>Hexamitidae</taxon>
        <taxon>Hexamitinae</taxon>
        <taxon>Hexamita</taxon>
    </lineage>
</organism>
<evidence type="ECO:0000256" key="1">
    <source>
        <dbReference type="SAM" id="Phobius"/>
    </source>
</evidence>
<protein>
    <recommendedName>
        <fullName evidence="5">Transmembrane protein</fullName>
    </recommendedName>
</protein>
<proteinExistence type="predicted"/>
<evidence type="ECO:0008006" key="5">
    <source>
        <dbReference type="Google" id="ProtNLM"/>
    </source>
</evidence>
<dbReference type="AlphaFoldDB" id="A0AA86PUW5"/>
<sequence>MILCQYLLTNLITSSHLQAQITAKNAVFTQELDLFEYGKLAISSFEIVQIIAADGNYSILDIQNVKTIIFNGNILCDAQLNSVITNQANSLQLGNFIINNPLKLLLQAQSSYSQVCQTNYYLLSGSCTSDCSSKFYDNQTWTCEESCSFYSIVSGKSYCVPSCPELTFQIVSGKKQCRSACSTSEFQFSSGGQAQCESSCTIIDPSYLYHSVDGSGNQLCQSTCSFKESLTAPIKCLQSCGSYPADANSVCMTSCSPGYLLSGSCTSDCSSKFYDNSTWTCEDSCSFYQIVSGKSYCVPSCPELTFQMVSGKNQCRSACSTSEFQFSSGGQAQCESSCITIIINPLFSFYSIINSMNVCQQFCDSLTVQPAVQRCDFCAYIVFEGNCVQNCPVNLGYDVFSSQCVNCTHVDGFCFMDCPVKINGICQEWKYEKVKGSEYVLLGGVVVLGVISVILTGTVVGKWWKARPIRMRATDMGAGI</sequence>
<reference evidence="3 4" key="2">
    <citation type="submission" date="2024-07" db="EMBL/GenBank/DDBJ databases">
        <authorList>
            <person name="Akdeniz Z."/>
        </authorList>
    </citation>
    <scope>NUCLEOTIDE SEQUENCE [LARGE SCALE GENOMIC DNA]</scope>
</reference>
<dbReference type="EMBL" id="CATOUU010000694">
    <property type="protein sequence ID" value="CAI9941507.1"/>
    <property type="molecule type" value="Genomic_DNA"/>
</dbReference>
<evidence type="ECO:0000313" key="4">
    <source>
        <dbReference type="Proteomes" id="UP001642409"/>
    </source>
</evidence>
<reference evidence="2" key="1">
    <citation type="submission" date="2023-06" db="EMBL/GenBank/DDBJ databases">
        <authorList>
            <person name="Kurt Z."/>
        </authorList>
    </citation>
    <scope>NUCLEOTIDE SEQUENCE</scope>
</reference>
<evidence type="ECO:0000313" key="3">
    <source>
        <dbReference type="EMBL" id="CAL6025503.1"/>
    </source>
</evidence>
<comment type="caution">
    <text evidence="2">The sequence shown here is derived from an EMBL/GenBank/DDBJ whole genome shotgun (WGS) entry which is preliminary data.</text>
</comment>
<keyword evidence="1" id="KW-0472">Membrane</keyword>
<feature type="transmembrane region" description="Helical" evidence="1">
    <location>
        <begin position="439"/>
        <end position="464"/>
    </location>
</feature>